<evidence type="ECO:0000256" key="5">
    <source>
        <dbReference type="ARBA" id="ARBA00022691"/>
    </source>
</evidence>
<dbReference type="InterPro" id="IPR029063">
    <property type="entry name" value="SAM-dependent_MTases_sf"/>
</dbReference>
<comment type="catalytic activity">
    <reaction evidence="7">
        <text>adenosine(1518)/adenosine(1519) in 16S rRNA + 4 S-adenosyl-L-methionine = N(6)-dimethyladenosine(1518)/N(6)-dimethyladenosine(1519) in 16S rRNA + 4 S-adenosyl-L-homocysteine + 4 H(+)</text>
        <dbReference type="Rhea" id="RHEA:19609"/>
        <dbReference type="Rhea" id="RHEA-COMP:10232"/>
        <dbReference type="Rhea" id="RHEA-COMP:10233"/>
        <dbReference type="ChEBI" id="CHEBI:15378"/>
        <dbReference type="ChEBI" id="CHEBI:57856"/>
        <dbReference type="ChEBI" id="CHEBI:59789"/>
        <dbReference type="ChEBI" id="CHEBI:74411"/>
        <dbReference type="ChEBI" id="CHEBI:74493"/>
        <dbReference type="EC" id="2.1.1.182"/>
    </reaction>
</comment>
<dbReference type="GO" id="GO:0003723">
    <property type="term" value="F:RNA binding"/>
    <property type="evidence" value="ECO:0007669"/>
    <property type="project" value="UniProtKB-UniRule"/>
</dbReference>
<dbReference type="RefSeq" id="WP_013628656.1">
    <property type="nucleotide sequence ID" value="NC_015174.1"/>
</dbReference>
<keyword evidence="4 7" id="KW-0808">Transferase</keyword>
<keyword evidence="11" id="KW-1185">Reference proteome</keyword>
<feature type="binding site" evidence="7 8">
    <location>
        <position position="57"/>
    </location>
    <ligand>
        <name>S-adenosyl-L-methionine</name>
        <dbReference type="ChEBI" id="CHEBI:59789"/>
    </ligand>
</feature>
<feature type="domain" description="Ribosomal RNA adenine methylase transferase N-terminal" evidence="9">
    <location>
        <begin position="37"/>
        <end position="221"/>
    </location>
</feature>
<dbReference type="eggNOG" id="COG0030">
    <property type="taxonomic scope" value="Bacteria"/>
</dbReference>
<dbReference type="KEGG" id="pbs:Plabr_2330"/>
<reference evidence="11" key="1">
    <citation type="submission" date="2011-02" db="EMBL/GenBank/DDBJ databases">
        <title>The complete genome of Planctomyces brasiliensis DSM 5305.</title>
        <authorList>
            <person name="Lucas S."/>
            <person name="Copeland A."/>
            <person name="Lapidus A."/>
            <person name="Bruce D."/>
            <person name="Goodwin L."/>
            <person name="Pitluck S."/>
            <person name="Kyrpides N."/>
            <person name="Mavromatis K."/>
            <person name="Pagani I."/>
            <person name="Ivanova N."/>
            <person name="Ovchinnikova G."/>
            <person name="Lu M."/>
            <person name="Detter J.C."/>
            <person name="Han C."/>
            <person name="Land M."/>
            <person name="Hauser L."/>
            <person name="Markowitz V."/>
            <person name="Cheng J.-F."/>
            <person name="Hugenholtz P."/>
            <person name="Woyke T."/>
            <person name="Wu D."/>
            <person name="Tindall B."/>
            <person name="Pomrenke H.G."/>
            <person name="Brambilla E."/>
            <person name="Klenk H.-P."/>
            <person name="Eisen J.A."/>
        </authorList>
    </citation>
    <scope>NUCLEOTIDE SEQUENCE [LARGE SCALE GENOMIC DNA]</scope>
    <source>
        <strain evidence="11">ATCC 49424 / DSM 5305 / JCM 21570 / NBRC 103401 / IFAM 1448</strain>
    </source>
</reference>
<keyword evidence="6 7" id="KW-0694">RNA-binding</keyword>
<dbReference type="PANTHER" id="PTHR11727">
    <property type="entry name" value="DIMETHYLADENOSINE TRANSFERASE"/>
    <property type="match status" value="1"/>
</dbReference>
<dbReference type="PROSITE" id="PS51689">
    <property type="entry name" value="SAM_RNA_A_N6_MT"/>
    <property type="match status" value="1"/>
</dbReference>
<evidence type="ECO:0000259" key="9">
    <source>
        <dbReference type="SMART" id="SM00650"/>
    </source>
</evidence>
<dbReference type="GO" id="GO:0052908">
    <property type="term" value="F:16S rRNA (adenine(1518)-N(6)/adenine(1519)-N(6))-dimethyltransferase activity"/>
    <property type="evidence" value="ECO:0007669"/>
    <property type="project" value="UniProtKB-EC"/>
</dbReference>
<organism evidence="10 11">
    <name type="scientific">Rubinisphaera brasiliensis (strain ATCC 49424 / DSM 5305 / JCM 21570 / IAM 15109 / NBRC 103401 / IFAM 1448)</name>
    <name type="common">Planctomyces brasiliensis</name>
    <dbReference type="NCBI Taxonomy" id="756272"/>
    <lineage>
        <taxon>Bacteria</taxon>
        <taxon>Pseudomonadati</taxon>
        <taxon>Planctomycetota</taxon>
        <taxon>Planctomycetia</taxon>
        <taxon>Planctomycetales</taxon>
        <taxon>Planctomycetaceae</taxon>
        <taxon>Rubinisphaera</taxon>
    </lineage>
</organism>
<dbReference type="InterPro" id="IPR023165">
    <property type="entry name" value="rRNA_Ade_diMease-like_C"/>
</dbReference>
<dbReference type="OrthoDB" id="9814755at2"/>
<comment type="function">
    <text evidence="7">Specifically dimethylates two adjacent adenosines (A1518 and A1519) in the loop of a conserved hairpin near the 3'-end of 16S rRNA in the 30S particle. May play a critical role in biogenesis of 30S subunits.</text>
</comment>
<proteinExistence type="inferred from homology"/>
<accession>F0SM07</accession>
<dbReference type="InterPro" id="IPR020598">
    <property type="entry name" value="rRNA_Ade_methylase_Trfase_N"/>
</dbReference>
<evidence type="ECO:0000256" key="2">
    <source>
        <dbReference type="ARBA" id="ARBA00022552"/>
    </source>
</evidence>
<dbReference type="Gene3D" id="3.40.50.150">
    <property type="entry name" value="Vaccinia Virus protein VP39"/>
    <property type="match status" value="1"/>
</dbReference>
<evidence type="ECO:0000256" key="4">
    <source>
        <dbReference type="ARBA" id="ARBA00022679"/>
    </source>
</evidence>
<dbReference type="SMART" id="SM00650">
    <property type="entry name" value="rADc"/>
    <property type="match status" value="1"/>
</dbReference>
<feature type="binding site" evidence="7 8">
    <location>
        <position position="78"/>
    </location>
    <ligand>
        <name>S-adenosyl-L-methionine</name>
        <dbReference type="ChEBI" id="CHEBI:59789"/>
    </ligand>
</feature>
<dbReference type="PROSITE" id="PS01131">
    <property type="entry name" value="RRNA_A_DIMETH"/>
    <property type="match status" value="1"/>
</dbReference>
<gene>
    <name evidence="7" type="primary">rsmA</name>
    <name evidence="7" type="synonym">ksgA</name>
    <name evidence="10" type="ordered locus">Plabr_2330</name>
</gene>
<keyword evidence="2 7" id="KW-0698">rRNA processing</keyword>
<dbReference type="STRING" id="756272.Plabr_2330"/>
<dbReference type="Pfam" id="PF00398">
    <property type="entry name" value="RrnaAD"/>
    <property type="match status" value="1"/>
</dbReference>
<dbReference type="PANTHER" id="PTHR11727:SF7">
    <property type="entry name" value="DIMETHYLADENOSINE TRANSFERASE-RELATED"/>
    <property type="match status" value="1"/>
</dbReference>
<name>F0SM07_RUBBR</name>
<dbReference type="InterPro" id="IPR020596">
    <property type="entry name" value="rRNA_Ade_Mease_Trfase_CS"/>
</dbReference>
<dbReference type="EMBL" id="CP002546">
    <property type="protein sequence ID" value="ADY59932.1"/>
    <property type="molecule type" value="Genomic_DNA"/>
</dbReference>
<keyword evidence="5 7" id="KW-0949">S-adenosyl-L-methionine</keyword>
<keyword evidence="3 7" id="KW-0489">Methyltransferase</keyword>
<evidence type="ECO:0000256" key="1">
    <source>
        <dbReference type="ARBA" id="ARBA00022490"/>
    </source>
</evidence>
<dbReference type="Proteomes" id="UP000006860">
    <property type="component" value="Chromosome"/>
</dbReference>
<evidence type="ECO:0000256" key="3">
    <source>
        <dbReference type="ARBA" id="ARBA00022603"/>
    </source>
</evidence>
<feature type="binding site" evidence="7 8">
    <location>
        <position position="136"/>
    </location>
    <ligand>
        <name>S-adenosyl-L-methionine</name>
        <dbReference type="ChEBI" id="CHEBI:59789"/>
    </ligand>
</feature>
<dbReference type="HAMAP" id="MF_00607">
    <property type="entry name" value="16SrRNA_methyltr_A"/>
    <property type="match status" value="1"/>
</dbReference>
<dbReference type="CDD" id="cd02440">
    <property type="entry name" value="AdoMet_MTases"/>
    <property type="match status" value="1"/>
</dbReference>
<sequence>MTEALRQTKSHLQQLLAQYGINPRGDLGQNYLIDLNIIEFIVSQAHLGPNDVVLEVGTGTGGMTAFMVQQAAHVVTVEVDTNMHRMASDQLGHHENLTLLHKDALRNKNNFAPEVLEVLQEQLAVDPARRLKFVANLPYNIATPLVSNLVATELPWERMVVTIQLELGLRMGAGPGKSTYGALSAWLQAQAFVKVLKKLPPTVFWPRPKVDSAVVRLVPNPAGRKEIADRKFFHDFVRRVFLQRRKLLRSVLVGMYRKELSKPLVDEVLAAMELGPNTRAEELPPPQLVELSNRLLQAVEDKTAS</sequence>
<protein>
    <recommendedName>
        <fullName evidence="7">Ribosomal RNA small subunit methyltransferase A</fullName>
        <ecNumber evidence="7">2.1.1.182</ecNumber>
    </recommendedName>
    <alternativeName>
        <fullName evidence="7">16S rRNA (adenine(1518)-N(6)/adenine(1519)-N(6))-dimethyltransferase</fullName>
    </alternativeName>
    <alternativeName>
        <fullName evidence="7">16S rRNA dimethyladenosine transferase</fullName>
    </alternativeName>
    <alternativeName>
        <fullName evidence="7">16S rRNA dimethylase</fullName>
    </alternativeName>
    <alternativeName>
        <fullName evidence="7">S-adenosylmethionine-6-N', N'-adenosyl(rRNA) dimethyltransferase</fullName>
    </alternativeName>
</protein>
<feature type="binding site" evidence="7 8">
    <location>
        <position position="32"/>
    </location>
    <ligand>
        <name>S-adenosyl-L-methionine</name>
        <dbReference type="ChEBI" id="CHEBI:59789"/>
    </ligand>
</feature>
<dbReference type="AlphaFoldDB" id="F0SM07"/>
<comment type="subcellular location">
    <subcellularLocation>
        <location evidence="7">Cytoplasm</location>
    </subcellularLocation>
</comment>
<dbReference type="NCBIfam" id="TIGR00755">
    <property type="entry name" value="ksgA"/>
    <property type="match status" value="1"/>
</dbReference>
<comment type="similarity">
    <text evidence="7">Belongs to the class I-like SAM-binding methyltransferase superfamily. rRNA adenine N(6)-methyltransferase family. RsmA subfamily.</text>
</comment>
<dbReference type="EC" id="2.1.1.182" evidence="7"/>
<dbReference type="GO" id="GO:0005829">
    <property type="term" value="C:cytosol"/>
    <property type="evidence" value="ECO:0007669"/>
    <property type="project" value="TreeGrafter"/>
</dbReference>
<dbReference type="HOGENOM" id="CLU_041220_0_0_0"/>
<dbReference type="Gene3D" id="1.10.8.100">
    <property type="entry name" value="Ribosomal RNA adenine dimethylase-like, domain 2"/>
    <property type="match status" value="1"/>
</dbReference>
<evidence type="ECO:0000256" key="8">
    <source>
        <dbReference type="PROSITE-ProRule" id="PRU01026"/>
    </source>
</evidence>
<evidence type="ECO:0000313" key="11">
    <source>
        <dbReference type="Proteomes" id="UP000006860"/>
    </source>
</evidence>
<feature type="binding site" evidence="7 8">
    <location>
        <position position="30"/>
    </location>
    <ligand>
        <name>S-adenosyl-L-methionine</name>
        <dbReference type="ChEBI" id="CHEBI:59789"/>
    </ligand>
</feature>
<evidence type="ECO:0000256" key="6">
    <source>
        <dbReference type="ARBA" id="ARBA00022884"/>
    </source>
</evidence>
<dbReference type="SUPFAM" id="SSF53335">
    <property type="entry name" value="S-adenosyl-L-methionine-dependent methyltransferases"/>
    <property type="match status" value="1"/>
</dbReference>
<evidence type="ECO:0000256" key="7">
    <source>
        <dbReference type="HAMAP-Rule" id="MF_00607"/>
    </source>
</evidence>
<dbReference type="InterPro" id="IPR011530">
    <property type="entry name" value="rRNA_adenine_dimethylase"/>
</dbReference>
<keyword evidence="1 7" id="KW-0963">Cytoplasm</keyword>
<feature type="binding site" evidence="7 8">
    <location>
        <position position="103"/>
    </location>
    <ligand>
        <name>S-adenosyl-L-methionine</name>
        <dbReference type="ChEBI" id="CHEBI:59789"/>
    </ligand>
</feature>
<dbReference type="InterPro" id="IPR001737">
    <property type="entry name" value="KsgA/Erm"/>
</dbReference>
<evidence type="ECO:0000313" key="10">
    <source>
        <dbReference type="EMBL" id="ADY59932.1"/>
    </source>
</evidence>